<sequence length="179" mass="19909">MSASTASAKETITRSGDGHKSESQITKNAQKEDKNGPISPGVLSTRPRDTVASDISAVISDQTNRLFAVIFIHKRQYKVSTGDIIHVEGNYPVDIGDQIKLEKVLLAGGEDFTLIGRPLLNADFVKVNATVIEKTTTSPNVMYREKIENPNNVLWLSRELTVLRINDITIDRRIFDETR</sequence>
<dbReference type="InterPro" id="IPR036164">
    <property type="entry name" value="bL21-like_sf"/>
</dbReference>
<keyword evidence="5" id="KW-1185">Reference proteome</keyword>
<dbReference type="InterPro" id="IPR028909">
    <property type="entry name" value="bL21-like"/>
</dbReference>
<gene>
    <name evidence="4" type="ORF">DdX_08935</name>
</gene>
<evidence type="ECO:0000313" key="5">
    <source>
        <dbReference type="Proteomes" id="UP001201812"/>
    </source>
</evidence>
<dbReference type="GO" id="GO:0003735">
    <property type="term" value="F:structural constituent of ribosome"/>
    <property type="evidence" value="ECO:0007669"/>
    <property type="project" value="TreeGrafter"/>
</dbReference>
<reference evidence="4" key="1">
    <citation type="submission" date="2022-01" db="EMBL/GenBank/DDBJ databases">
        <title>Genome Sequence Resource for Two Populations of Ditylenchus destructor, the Migratory Endoparasitic Phytonematode.</title>
        <authorList>
            <person name="Zhang H."/>
            <person name="Lin R."/>
            <person name="Xie B."/>
        </authorList>
    </citation>
    <scope>NUCLEOTIDE SEQUENCE</scope>
    <source>
        <strain evidence="4">BazhouSP</strain>
    </source>
</reference>
<dbReference type="PANTHER" id="PTHR21349:SF0">
    <property type="entry name" value="LARGE RIBOSOMAL SUBUNIT PROTEIN BL21M"/>
    <property type="match status" value="1"/>
</dbReference>
<evidence type="ECO:0000256" key="2">
    <source>
        <dbReference type="ARBA" id="ARBA00044129"/>
    </source>
</evidence>
<dbReference type="Proteomes" id="UP001201812">
    <property type="component" value="Unassembled WGS sequence"/>
</dbReference>
<accession>A0AAD4N585</accession>
<proteinExistence type="inferred from homology"/>
<evidence type="ECO:0000256" key="1">
    <source>
        <dbReference type="ARBA" id="ARBA00008563"/>
    </source>
</evidence>
<evidence type="ECO:0000256" key="3">
    <source>
        <dbReference type="SAM" id="MobiDB-lite"/>
    </source>
</evidence>
<dbReference type="EMBL" id="JAKKPZ010000015">
    <property type="protein sequence ID" value="KAI1713422.1"/>
    <property type="molecule type" value="Genomic_DNA"/>
</dbReference>
<comment type="similarity">
    <text evidence="1">Belongs to the bacterial ribosomal protein bL21 family.</text>
</comment>
<protein>
    <recommendedName>
        <fullName evidence="2">Large ribosomal subunit protein bL21m</fullName>
    </recommendedName>
</protein>
<comment type="caution">
    <text evidence="4">The sequence shown here is derived from an EMBL/GenBank/DDBJ whole genome shotgun (WGS) entry which is preliminary data.</text>
</comment>
<dbReference type="SUPFAM" id="SSF141091">
    <property type="entry name" value="L21p-like"/>
    <property type="match status" value="1"/>
</dbReference>
<dbReference type="GO" id="GO:0005762">
    <property type="term" value="C:mitochondrial large ribosomal subunit"/>
    <property type="evidence" value="ECO:0007669"/>
    <property type="project" value="TreeGrafter"/>
</dbReference>
<dbReference type="AlphaFoldDB" id="A0AAD4N585"/>
<evidence type="ECO:0000313" key="4">
    <source>
        <dbReference type="EMBL" id="KAI1713422.1"/>
    </source>
</evidence>
<organism evidence="4 5">
    <name type="scientific">Ditylenchus destructor</name>
    <dbReference type="NCBI Taxonomy" id="166010"/>
    <lineage>
        <taxon>Eukaryota</taxon>
        <taxon>Metazoa</taxon>
        <taxon>Ecdysozoa</taxon>
        <taxon>Nematoda</taxon>
        <taxon>Chromadorea</taxon>
        <taxon>Rhabditida</taxon>
        <taxon>Tylenchina</taxon>
        <taxon>Tylenchomorpha</taxon>
        <taxon>Sphaerularioidea</taxon>
        <taxon>Anguinidae</taxon>
        <taxon>Anguininae</taxon>
        <taxon>Ditylenchus</taxon>
    </lineage>
</organism>
<name>A0AAD4N585_9BILA</name>
<feature type="compositionally biased region" description="Polar residues" evidence="3">
    <location>
        <begin position="1"/>
        <end position="14"/>
    </location>
</feature>
<dbReference type="PANTHER" id="PTHR21349">
    <property type="entry name" value="50S RIBOSOMAL PROTEIN L21"/>
    <property type="match status" value="1"/>
</dbReference>
<feature type="region of interest" description="Disordered" evidence="3">
    <location>
        <begin position="1"/>
        <end position="47"/>
    </location>
</feature>
<dbReference type="Pfam" id="PF00829">
    <property type="entry name" value="Ribosomal_L21p"/>
    <property type="match status" value="1"/>
</dbReference>